<evidence type="ECO:0008006" key="4">
    <source>
        <dbReference type="Google" id="ProtNLM"/>
    </source>
</evidence>
<accession>A0ABP8FD49</accession>
<evidence type="ECO:0000313" key="2">
    <source>
        <dbReference type="EMBL" id="GAA4300793.1"/>
    </source>
</evidence>
<dbReference type="Proteomes" id="UP001501115">
    <property type="component" value="Unassembled WGS sequence"/>
</dbReference>
<evidence type="ECO:0000313" key="3">
    <source>
        <dbReference type="Proteomes" id="UP001501115"/>
    </source>
</evidence>
<sequence>MAGSTTSTATDSPATALGPTALVLGAFSAVGTWAFLIPWTVLAGALAITFGVMGMHYARKGTGRLWTAATGTALGAAGFLGTVMLLWAMS</sequence>
<dbReference type="EMBL" id="BAABET010000002">
    <property type="protein sequence ID" value="GAA4300793.1"/>
    <property type="molecule type" value="Genomic_DNA"/>
</dbReference>
<evidence type="ECO:0000256" key="1">
    <source>
        <dbReference type="SAM" id="Phobius"/>
    </source>
</evidence>
<feature type="transmembrane region" description="Helical" evidence="1">
    <location>
        <begin position="65"/>
        <end position="89"/>
    </location>
</feature>
<keyword evidence="1" id="KW-0812">Transmembrane</keyword>
<keyword evidence="3" id="KW-1185">Reference proteome</keyword>
<organism evidence="2 3">
    <name type="scientific">Streptomyces venetus</name>
    <dbReference type="NCBI Taxonomy" id="1701086"/>
    <lineage>
        <taxon>Bacteria</taxon>
        <taxon>Bacillati</taxon>
        <taxon>Actinomycetota</taxon>
        <taxon>Actinomycetes</taxon>
        <taxon>Kitasatosporales</taxon>
        <taxon>Streptomycetaceae</taxon>
        <taxon>Streptomyces</taxon>
    </lineage>
</organism>
<keyword evidence="1" id="KW-1133">Transmembrane helix</keyword>
<feature type="transmembrane region" description="Helical" evidence="1">
    <location>
        <begin position="20"/>
        <end position="53"/>
    </location>
</feature>
<protein>
    <recommendedName>
        <fullName evidence="4">DUF4190 domain-containing protein</fullName>
    </recommendedName>
</protein>
<keyword evidence="1" id="KW-0472">Membrane</keyword>
<comment type="caution">
    <text evidence="2">The sequence shown here is derived from an EMBL/GenBank/DDBJ whole genome shotgun (WGS) entry which is preliminary data.</text>
</comment>
<proteinExistence type="predicted"/>
<name>A0ABP8FD49_9ACTN</name>
<dbReference type="RefSeq" id="WP_345660722.1">
    <property type="nucleotide sequence ID" value="NZ_BAABET010000002.1"/>
</dbReference>
<reference evidence="3" key="1">
    <citation type="journal article" date="2019" name="Int. J. Syst. Evol. Microbiol.">
        <title>The Global Catalogue of Microorganisms (GCM) 10K type strain sequencing project: providing services to taxonomists for standard genome sequencing and annotation.</title>
        <authorList>
            <consortium name="The Broad Institute Genomics Platform"/>
            <consortium name="The Broad Institute Genome Sequencing Center for Infectious Disease"/>
            <person name="Wu L."/>
            <person name="Ma J."/>
        </authorList>
    </citation>
    <scope>NUCLEOTIDE SEQUENCE [LARGE SCALE GENOMIC DNA]</scope>
    <source>
        <strain evidence="3">JCM 31290</strain>
    </source>
</reference>
<gene>
    <name evidence="2" type="ORF">GCM10023086_16450</name>
</gene>